<dbReference type="RefSeq" id="WP_214621160.1">
    <property type="nucleotide sequence ID" value="NZ_JAHGAW010000001.1"/>
</dbReference>
<dbReference type="Proteomes" id="UP001138757">
    <property type="component" value="Unassembled WGS sequence"/>
</dbReference>
<keyword evidence="3" id="KW-1185">Reference proteome</keyword>
<dbReference type="AlphaFoldDB" id="A0A9X1AIU0"/>
<feature type="domain" description="SnoaL-like" evidence="1">
    <location>
        <begin position="2"/>
        <end position="129"/>
    </location>
</feature>
<dbReference type="InterPro" id="IPR032710">
    <property type="entry name" value="NTF2-like_dom_sf"/>
</dbReference>
<reference evidence="2" key="1">
    <citation type="submission" date="2021-05" db="EMBL/GenBank/DDBJ databases">
        <title>Genome of Sphingobium sp. strain.</title>
        <authorList>
            <person name="Fan R."/>
        </authorList>
    </citation>
    <scope>NUCLEOTIDE SEQUENCE</scope>
    <source>
        <strain evidence="2">H33</strain>
    </source>
</reference>
<accession>A0A9X1AIU0</accession>
<sequence>MADRVAIHNLLMEYGAALDRRDFDAFGKLFGADGRYGTLENASIGPEAGAMMRERYETGNNTIHVPNFHLFFNEVIWFETPDRARSTSACMFMTTPDQESRQLSIAVAATYDDEIVREKDGTWRFARRTLLPFKNGPTTPK</sequence>
<evidence type="ECO:0000313" key="2">
    <source>
        <dbReference type="EMBL" id="MBT2185401.1"/>
    </source>
</evidence>
<dbReference type="SUPFAM" id="SSF54427">
    <property type="entry name" value="NTF2-like"/>
    <property type="match status" value="1"/>
</dbReference>
<dbReference type="Gene3D" id="3.10.450.50">
    <property type="match status" value="1"/>
</dbReference>
<gene>
    <name evidence="2" type="ORF">KK488_00370</name>
</gene>
<comment type="caution">
    <text evidence="2">The sequence shown here is derived from an EMBL/GenBank/DDBJ whole genome shotgun (WGS) entry which is preliminary data.</text>
</comment>
<protein>
    <submittedName>
        <fullName evidence="2">Nuclear transport factor 2 family protein</fullName>
    </submittedName>
</protein>
<evidence type="ECO:0000259" key="1">
    <source>
        <dbReference type="Pfam" id="PF13577"/>
    </source>
</evidence>
<name>A0A9X1AIU0_9SPHN</name>
<dbReference type="EMBL" id="JAHGAW010000001">
    <property type="protein sequence ID" value="MBT2185401.1"/>
    <property type="molecule type" value="Genomic_DNA"/>
</dbReference>
<dbReference type="Pfam" id="PF13577">
    <property type="entry name" value="SnoaL_4"/>
    <property type="match status" value="1"/>
</dbReference>
<dbReference type="InterPro" id="IPR037401">
    <property type="entry name" value="SnoaL-like"/>
</dbReference>
<evidence type="ECO:0000313" key="3">
    <source>
        <dbReference type="Proteomes" id="UP001138757"/>
    </source>
</evidence>
<proteinExistence type="predicted"/>
<organism evidence="2 3">
    <name type="scientific">Sphingobium nicotianae</name>
    <dbReference type="NCBI Taxonomy" id="2782607"/>
    <lineage>
        <taxon>Bacteria</taxon>
        <taxon>Pseudomonadati</taxon>
        <taxon>Pseudomonadota</taxon>
        <taxon>Alphaproteobacteria</taxon>
        <taxon>Sphingomonadales</taxon>
        <taxon>Sphingomonadaceae</taxon>
        <taxon>Sphingobium</taxon>
    </lineage>
</organism>